<evidence type="ECO:0000313" key="3">
    <source>
        <dbReference type="Proteomes" id="UP000662747"/>
    </source>
</evidence>
<dbReference type="InterPro" id="IPR036388">
    <property type="entry name" value="WH-like_DNA-bd_sf"/>
</dbReference>
<gene>
    <name evidence="2" type="ORF">JY651_07810</name>
</gene>
<dbReference type="InterPro" id="IPR036390">
    <property type="entry name" value="WH_DNA-bd_sf"/>
</dbReference>
<proteinExistence type="predicted"/>
<organism evidence="2 3">
    <name type="scientific">Pyxidicoccus parkwayensis</name>
    <dbReference type="NCBI Taxonomy" id="2813578"/>
    <lineage>
        <taxon>Bacteria</taxon>
        <taxon>Pseudomonadati</taxon>
        <taxon>Myxococcota</taxon>
        <taxon>Myxococcia</taxon>
        <taxon>Myxococcales</taxon>
        <taxon>Cystobacterineae</taxon>
        <taxon>Myxococcaceae</taxon>
        <taxon>Pyxidicoccus</taxon>
    </lineage>
</organism>
<accession>A0ABX7P2Y8</accession>
<dbReference type="InterPro" id="IPR006199">
    <property type="entry name" value="LexA_DNA-bd_dom"/>
</dbReference>
<feature type="domain" description="LexA repressor DNA-binding" evidence="1">
    <location>
        <begin position="16"/>
        <end position="78"/>
    </location>
</feature>
<name>A0ABX7P2Y8_9BACT</name>
<dbReference type="SUPFAM" id="SSF46785">
    <property type="entry name" value="Winged helix' DNA-binding domain"/>
    <property type="match status" value="1"/>
</dbReference>
<dbReference type="EMBL" id="CP071090">
    <property type="protein sequence ID" value="QSQ24835.1"/>
    <property type="molecule type" value="Genomic_DNA"/>
</dbReference>
<keyword evidence="3" id="KW-1185">Reference proteome</keyword>
<dbReference type="Pfam" id="PF01726">
    <property type="entry name" value="LexA_DNA_bind"/>
    <property type="match status" value="1"/>
</dbReference>
<sequence length="103" mass="11371">MSCPEPRQRKTTLPPTDRQLQVLRLIERHRATRGCAPTARELLDQLGLSPNSLQAVQEFYQGLEARGLLERERGKARTARATAEGLRWLGVTAPPTPSEGGSP</sequence>
<evidence type="ECO:0000313" key="2">
    <source>
        <dbReference type="EMBL" id="QSQ24835.1"/>
    </source>
</evidence>
<protein>
    <recommendedName>
        <fullName evidence="1">LexA repressor DNA-binding domain-containing protein</fullName>
    </recommendedName>
</protein>
<evidence type="ECO:0000259" key="1">
    <source>
        <dbReference type="Pfam" id="PF01726"/>
    </source>
</evidence>
<reference evidence="2 3" key="1">
    <citation type="submission" date="2021-02" db="EMBL/GenBank/DDBJ databases">
        <title>De Novo genome assembly of isolated myxobacteria.</title>
        <authorList>
            <person name="Stevens D.C."/>
        </authorList>
    </citation>
    <scope>NUCLEOTIDE SEQUENCE [LARGE SCALE GENOMIC DNA]</scope>
    <source>
        <strain evidence="3">SCPEA02</strain>
    </source>
</reference>
<dbReference type="Gene3D" id="1.10.10.10">
    <property type="entry name" value="Winged helix-like DNA-binding domain superfamily/Winged helix DNA-binding domain"/>
    <property type="match status" value="1"/>
</dbReference>
<dbReference type="Proteomes" id="UP000662747">
    <property type="component" value="Chromosome"/>
</dbReference>
<dbReference type="RefSeq" id="WP_206726396.1">
    <property type="nucleotide sequence ID" value="NZ_CP071090.1"/>
</dbReference>